<reference evidence="3 4" key="1">
    <citation type="submission" date="2019-09" db="EMBL/GenBank/DDBJ databases">
        <title>Wenzhouxiangella sp. Genome sequencing and assembly.</title>
        <authorList>
            <person name="Zhang R."/>
        </authorList>
    </citation>
    <scope>NUCLEOTIDE SEQUENCE [LARGE SCALE GENOMIC DNA]</scope>
    <source>
        <strain evidence="3 4">W260</strain>
    </source>
</reference>
<evidence type="ECO:0000313" key="4">
    <source>
        <dbReference type="Proteomes" id="UP000325372"/>
    </source>
</evidence>
<evidence type="ECO:0000256" key="2">
    <source>
        <dbReference type="SAM" id="Phobius"/>
    </source>
</evidence>
<keyword evidence="2" id="KW-0472">Membrane</keyword>
<protein>
    <submittedName>
        <fullName evidence="3">Uncharacterized protein</fullName>
    </submittedName>
</protein>
<dbReference type="Proteomes" id="UP000325372">
    <property type="component" value="Unassembled WGS sequence"/>
</dbReference>
<sequence>MAGDNNARPRLKSVDGHEELDPSTQSAPFDLPAEQLEQIVARASALQYAAGESSGRKMSEDEIVSIAGEVGLDARHVRRAIAEVRAEALTPRSRDLMPWLSKLIGPPWVRVKRVIDGDPLRLKERVEARLRDQEQLRPIRKGKSYAVWTADKSWLRRLERSLDMSGHGHELAKFGHLELVAAPVGPGSSLLTLTLDISEVRNGHAMGWGMGLGMPALVLGYGLAGWLAIPAALVALGAATILCRATLAYQRQRIALELEGLLDHVQVTGS</sequence>
<keyword evidence="2" id="KW-1133">Transmembrane helix</keyword>
<proteinExistence type="predicted"/>
<feature type="transmembrane region" description="Helical" evidence="2">
    <location>
        <begin position="223"/>
        <end position="243"/>
    </location>
</feature>
<evidence type="ECO:0000313" key="3">
    <source>
        <dbReference type="EMBL" id="KAA9129630.1"/>
    </source>
</evidence>
<dbReference type="AlphaFoldDB" id="A0A5N0T3I5"/>
<keyword evidence="2" id="KW-0812">Transmembrane</keyword>
<dbReference type="RefSeq" id="WP_150865456.1">
    <property type="nucleotide sequence ID" value="NZ_VYXP01000013.1"/>
</dbReference>
<gene>
    <name evidence="3" type="ORF">F3N42_14800</name>
</gene>
<keyword evidence="4" id="KW-1185">Reference proteome</keyword>
<evidence type="ECO:0000256" key="1">
    <source>
        <dbReference type="SAM" id="MobiDB-lite"/>
    </source>
</evidence>
<feature type="region of interest" description="Disordered" evidence="1">
    <location>
        <begin position="1"/>
        <end position="33"/>
    </location>
</feature>
<dbReference type="EMBL" id="VYXP01000013">
    <property type="protein sequence ID" value="KAA9129630.1"/>
    <property type="molecule type" value="Genomic_DNA"/>
</dbReference>
<comment type="caution">
    <text evidence="3">The sequence shown here is derived from an EMBL/GenBank/DDBJ whole genome shotgun (WGS) entry which is preliminary data.</text>
</comment>
<organism evidence="3 4">
    <name type="scientific">Marinihelvus fidelis</name>
    <dbReference type="NCBI Taxonomy" id="2613842"/>
    <lineage>
        <taxon>Bacteria</taxon>
        <taxon>Pseudomonadati</taxon>
        <taxon>Pseudomonadota</taxon>
        <taxon>Gammaproteobacteria</taxon>
        <taxon>Chromatiales</taxon>
        <taxon>Wenzhouxiangellaceae</taxon>
        <taxon>Marinihelvus</taxon>
    </lineage>
</organism>
<name>A0A5N0T3I5_9GAMM</name>
<accession>A0A5N0T3I5</accession>